<dbReference type="Pfam" id="PF05193">
    <property type="entry name" value="Peptidase_M16_C"/>
    <property type="match status" value="1"/>
</dbReference>
<dbReference type="OrthoDB" id="9762085at2"/>
<dbReference type="STRING" id="447595.SAMN05660826_00120"/>
<gene>
    <name evidence="2" type="ORF">SAMN05660826_00120</name>
</gene>
<dbReference type="EMBL" id="FRCR01000001">
    <property type="protein sequence ID" value="SHM06451.1"/>
    <property type="molecule type" value="Genomic_DNA"/>
</dbReference>
<protein>
    <submittedName>
        <fullName evidence="2">Predicted Zn-dependent peptidase</fullName>
    </submittedName>
</protein>
<dbReference type="Proteomes" id="UP000184375">
    <property type="component" value="Unassembled WGS sequence"/>
</dbReference>
<reference evidence="3" key="1">
    <citation type="submission" date="2016-11" db="EMBL/GenBank/DDBJ databases">
        <authorList>
            <person name="Varghese N."/>
            <person name="Submissions S."/>
        </authorList>
    </citation>
    <scope>NUCLEOTIDE SEQUENCE [LARGE SCALE GENOMIC DNA]</scope>
    <source>
        <strain evidence="3">DSM 18802</strain>
    </source>
</reference>
<dbReference type="PANTHER" id="PTHR11851">
    <property type="entry name" value="METALLOPROTEASE"/>
    <property type="match status" value="1"/>
</dbReference>
<dbReference type="GO" id="GO:0046872">
    <property type="term" value="F:metal ion binding"/>
    <property type="evidence" value="ECO:0007669"/>
    <property type="project" value="InterPro"/>
</dbReference>
<dbReference type="InterPro" id="IPR007863">
    <property type="entry name" value="Peptidase_M16_C"/>
</dbReference>
<evidence type="ECO:0000259" key="1">
    <source>
        <dbReference type="Pfam" id="PF05193"/>
    </source>
</evidence>
<dbReference type="NCBIfam" id="NF047422">
    <property type="entry name" value="YfmF_fam"/>
    <property type="match status" value="1"/>
</dbReference>
<organism evidence="2 3">
    <name type="scientific">Caldanaerovirga acetigignens</name>
    <dbReference type="NCBI Taxonomy" id="447595"/>
    <lineage>
        <taxon>Bacteria</taxon>
        <taxon>Bacillati</taxon>
        <taxon>Bacillota</taxon>
        <taxon>Clostridia</taxon>
        <taxon>Thermosediminibacterales</taxon>
        <taxon>Thermosediminibacteraceae</taxon>
        <taxon>Caldanaerovirga</taxon>
    </lineage>
</organism>
<feature type="domain" description="Peptidase M16 C-terminal" evidence="1">
    <location>
        <begin position="210"/>
        <end position="382"/>
    </location>
</feature>
<dbReference type="InterPro" id="IPR011249">
    <property type="entry name" value="Metalloenz_LuxS/M16"/>
</dbReference>
<accession>A0A1M7FQU8</accession>
<dbReference type="SUPFAM" id="SSF63411">
    <property type="entry name" value="LuxS/MPP-like metallohydrolase"/>
    <property type="match status" value="2"/>
</dbReference>
<evidence type="ECO:0000313" key="3">
    <source>
        <dbReference type="Proteomes" id="UP000184375"/>
    </source>
</evidence>
<sequence>MRKRIFLIKREIKGSKFILLEEVGSLDRLFKRKTLDNGINLYIHSIDKFKTITVCAFIHQNLDKSTATRTALLPFVLKRGSHKFPSSRHISVCLEELYGADFGADIIKKGERQIIQFFIEMANPKYTASEDKILDEGLALFKDVILNPLTEGTAFKKDFVEQEKDVLKRNIEALFNDKFNYAIERCFQEMCKGEPFSVYKYGSVSDLPEIKSEDLYDFYKMVIKSRPMDIFVLGEVNEEQIYEKLNSLFSNERQEEKIASTVVVKEVEREKFVEEKQEVNQGKLSLGFRTGTRYGDEDFYALVVFNSIFGGGPHSKLFQNVREKESLAYYAFSRLEKSKGLMLASCGIDFDKLEKTIEIIKEQLNDIKEGRISDYEFESSKKSIINSYKEAEDSPAMIISLYLDGIINSVEESIQEIIEKIRNVTKEDVVKVAQKVKLDTIYFLNKK</sequence>
<dbReference type="PANTHER" id="PTHR11851:SF186">
    <property type="entry name" value="INACTIVE METALLOPROTEASE YMFF-RELATED"/>
    <property type="match status" value="1"/>
</dbReference>
<name>A0A1M7FQU8_9FIRM</name>
<dbReference type="AlphaFoldDB" id="A0A1M7FQU8"/>
<dbReference type="InterPro" id="IPR050361">
    <property type="entry name" value="MPP/UQCRC_Complex"/>
</dbReference>
<proteinExistence type="predicted"/>
<evidence type="ECO:0000313" key="2">
    <source>
        <dbReference type="EMBL" id="SHM06451.1"/>
    </source>
</evidence>
<dbReference type="Gene3D" id="3.30.830.10">
    <property type="entry name" value="Metalloenzyme, LuxS/M16 peptidase-like"/>
    <property type="match status" value="2"/>
</dbReference>
<keyword evidence="3" id="KW-1185">Reference proteome</keyword>